<sequence>MRAMTHFPDVAARAAAHGVTDACSLCVRGAVRQDWLPVPGDRPALLVVEAADSCIGAARRAAHAFAAVRCPAVDATDVALVVSELCTNSFRHATGWWRLRMHGHRDGLVADVDDASLRLPAPRAPDTRDGTGGMGMLLAASLTTTLDVFVHAGGKTVRVTWKTPRG</sequence>
<organism evidence="3 4">
    <name type="scientific">Streptomyces silvensis</name>
    <dbReference type="NCBI Taxonomy" id="1765722"/>
    <lineage>
        <taxon>Bacteria</taxon>
        <taxon>Bacillati</taxon>
        <taxon>Actinomycetota</taxon>
        <taxon>Actinomycetes</taxon>
        <taxon>Kitasatosporales</taxon>
        <taxon>Streptomycetaceae</taxon>
        <taxon>Streptomyces</taxon>
    </lineage>
</organism>
<dbReference type="Gene3D" id="3.30.565.10">
    <property type="entry name" value="Histidine kinase-like ATPase, C-terminal domain"/>
    <property type="match status" value="1"/>
</dbReference>
<dbReference type="AlphaFoldDB" id="A0A0W7X5B7"/>
<dbReference type="GO" id="GO:0004674">
    <property type="term" value="F:protein serine/threonine kinase activity"/>
    <property type="evidence" value="ECO:0007669"/>
    <property type="project" value="UniProtKB-KW"/>
</dbReference>
<keyword evidence="1" id="KW-0418">Kinase</keyword>
<feature type="domain" description="Histidine kinase/HSP90-like ATPase" evidence="2">
    <location>
        <begin position="55"/>
        <end position="161"/>
    </location>
</feature>
<dbReference type="Proteomes" id="UP000054804">
    <property type="component" value="Unassembled WGS sequence"/>
</dbReference>
<dbReference type="InterPro" id="IPR050267">
    <property type="entry name" value="Anti-sigma-factor_SerPK"/>
</dbReference>
<protein>
    <recommendedName>
        <fullName evidence="2">Histidine kinase/HSP90-like ATPase domain-containing protein</fullName>
    </recommendedName>
</protein>
<evidence type="ECO:0000259" key="2">
    <source>
        <dbReference type="Pfam" id="PF13581"/>
    </source>
</evidence>
<dbReference type="InterPro" id="IPR036890">
    <property type="entry name" value="HATPase_C_sf"/>
</dbReference>
<gene>
    <name evidence="3" type="ORF">AT728_20240</name>
</gene>
<keyword evidence="1" id="KW-0808">Transferase</keyword>
<evidence type="ECO:0000313" key="3">
    <source>
        <dbReference type="EMBL" id="KUF17985.1"/>
    </source>
</evidence>
<name>A0A0W7X5B7_9ACTN</name>
<accession>A0A0W7X5B7</accession>
<evidence type="ECO:0000313" key="4">
    <source>
        <dbReference type="Proteomes" id="UP000054804"/>
    </source>
</evidence>
<dbReference type="CDD" id="cd16936">
    <property type="entry name" value="HATPase_RsbW-like"/>
    <property type="match status" value="1"/>
</dbReference>
<dbReference type="STRING" id="1765722.AT728_20240"/>
<dbReference type="InterPro" id="IPR003594">
    <property type="entry name" value="HATPase_dom"/>
</dbReference>
<proteinExistence type="predicted"/>
<dbReference type="PANTHER" id="PTHR35526">
    <property type="entry name" value="ANTI-SIGMA-F FACTOR RSBW-RELATED"/>
    <property type="match status" value="1"/>
</dbReference>
<dbReference type="EMBL" id="LOCL01000032">
    <property type="protein sequence ID" value="KUF17985.1"/>
    <property type="molecule type" value="Genomic_DNA"/>
</dbReference>
<comment type="caution">
    <text evidence="3">The sequence shown here is derived from an EMBL/GenBank/DDBJ whole genome shotgun (WGS) entry which is preliminary data.</text>
</comment>
<dbReference type="Pfam" id="PF13581">
    <property type="entry name" value="HATPase_c_2"/>
    <property type="match status" value="1"/>
</dbReference>
<evidence type="ECO:0000256" key="1">
    <source>
        <dbReference type="ARBA" id="ARBA00022527"/>
    </source>
</evidence>
<dbReference type="SUPFAM" id="SSF55874">
    <property type="entry name" value="ATPase domain of HSP90 chaperone/DNA topoisomerase II/histidine kinase"/>
    <property type="match status" value="1"/>
</dbReference>
<keyword evidence="1" id="KW-0723">Serine/threonine-protein kinase</keyword>
<keyword evidence="4" id="KW-1185">Reference proteome</keyword>
<reference evidence="3 4" key="1">
    <citation type="submission" date="2015-12" db="EMBL/GenBank/DDBJ databases">
        <title>Draft genome sequence of Streptomyces silvensis ATCC 53525, a producer of novel hormone antagonists.</title>
        <authorList>
            <person name="Johnston C.W."/>
            <person name="Li Y."/>
            <person name="Magarvey N.A."/>
        </authorList>
    </citation>
    <scope>NUCLEOTIDE SEQUENCE [LARGE SCALE GENOMIC DNA]</scope>
    <source>
        <strain evidence="3 4">ATCC 53525</strain>
    </source>
</reference>
<dbReference type="PANTHER" id="PTHR35526:SF3">
    <property type="entry name" value="ANTI-SIGMA-F FACTOR RSBW"/>
    <property type="match status" value="1"/>
</dbReference>